<dbReference type="GeneID" id="94432322"/>
<dbReference type="AlphaFoldDB" id="A0A2C6JK24"/>
<comment type="caution">
    <text evidence="2">The sequence shown here is derived from an EMBL/GenBank/DDBJ whole genome shotgun (WGS) entry which is preliminary data.</text>
</comment>
<gene>
    <name evidence="2" type="ORF">CSUI_008992</name>
</gene>
<evidence type="ECO:0000313" key="2">
    <source>
        <dbReference type="EMBL" id="PHJ17191.1"/>
    </source>
</evidence>
<proteinExistence type="predicted"/>
<protein>
    <submittedName>
        <fullName evidence="2">Uncharacterized protein</fullName>
    </submittedName>
</protein>
<keyword evidence="3" id="KW-1185">Reference proteome</keyword>
<feature type="non-terminal residue" evidence="2">
    <location>
        <position position="1"/>
    </location>
</feature>
<feature type="non-terminal residue" evidence="2">
    <location>
        <position position="115"/>
    </location>
</feature>
<feature type="compositionally biased region" description="Basic and acidic residues" evidence="1">
    <location>
        <begin position="68"/>
        <end position="78"/>
    </location>
</feature>
<reference evidence="2 3" key="1">
    <citation type="journal article" date="2017" name="Int. J. Parasitol.">
        <title>The genome of the protozoan parasite Cystoisospora suis and a reverse vaccinology approach to identify vaccine candidates.</title>
        <authorList>
            <person name="Palmieri N."/>
            <person name="Shrestha A."/>
            <person name="Ruttkowski B."/>
            <person name="Beck T."/>
            <person name="Vogl C."/>
            <person name="Tomley F."/>
            <person name="Blake D.P."/>
            <person name="Joachim A."/>
        </authorList>
    </citation>
    <scope>NUCLEOTIDE SEQUENCE [LARGE SCALE GENOMIC DNA]</scope>
    <source>
        <strain evidence="2 3">Wien I</strain>
    </source>
</reference>
<sequence length="115" mass="13135">HQPKGPRRDEEEESKGHHSGRKASDEELSNHVVFGGSLKAFEKKEGQGDEEQEGLIKVSSLSPGNTNKQEDRDQEDCQKKKKKRDTSEKRSEIRASLQKKQVSSPYSREENEDKK</sequence>
<organism evidence="2 3">
    <name type="scientific">Cystoisospora suis</name>
    <dbReference type="NCBI Taxonomy" id="483139"/>
    <lineage>
        <taxon>Eukaryota</taxon>
        <taxon>Sar</taxon>
        <taxon>Alveolata</taxon>
        <taxon>Apicomplexa</taxon>
        <taxon>Conoidasida</taxon>
        <taxon>Coccidia</taxon>
        <taxon>Eucoccidiorida</taxon>
        <taxon>Eimeriorina</taxon>
        <taxon>Sarcocystidae</taxon>
        <taxon>Cystoisospora</taxon>
    </lineage>
</organism>
<feature type="region of interest" description="Disordered" evidence="1">
    <location>
        <begin position="1"/>
        <end position="115"/>
    </location>
</feature>
<evidence type="ECO:0000313" key="3">
    <source>
        <dbReference type="Proteomes" id="UP000221165"/>
    </source>
</evidence>
<dbReference type="EMBL" id="MIGC01005204">
    <property type="protein sequence ID" value="PHJ17191.1"/>
    <property type="molecule type" value="Genomic_DNA"/>
</dbReference>
<dbReference type="Proteomes" id="UP000221165">
    <property type="component" value="Unassembled WGS sequence"/>
</dbReference>
<accession>A0A2C6JK24</accession>
<dbReference type="VEuPathDB" id="ToxoDB:CSUI_008992"/>
<evidence type="ECO:0000256" key="1">
    <source>
        <dbReference type="SAM" id="MobiDB-lite"/>
    </source>
</evidence>
<dbReference type="RefSeq" id="XP_067918916.1">
    <property type="nucleotide sequence ID" value="XM_068069111.1"/>
</dbReference>
<name>A0A2C6JK24_9APIC</name>